<dbReference type="InterPro" id="IPR020904">
    <property type="entry name" value="Sc_DH/Rdtase_CS"/>
</dbReference>
<dbReference type="RefSeq" id="WP_190026227.1">
    <property type="nucleotide sequence ID" value="NZ_BMUU01000001.1"/>
</dbReference>
<accession>A0ABQ2ZNV9</accession>
<comment type="similarity">
    <text evidence="1">Belongs to the short-chain dehydrogenases/reductases (SDR) family.</text>
</comment>
<dbReference type="PANTHER" id="PTHR42760">
    <property type="entry name" value="SHORT-CHAIN DEHYDROGENASES/REDUCTASES FAMILY MEMBER"/>
    <property type="match status" value="1"/>
</dbReference>
<evidence type="ECO:0000313" key="3">
    <source>
        <dbReference type="EMBL" id="GGY18522.1"/>
    </source>
</evidence>
<dbReference type="PRINTS" id="PR00081">
    <property type="entry name" value="GDHRDH"/>
</dbReference>
<feature type="domain" description="Ketoreductase" evidence="2">
    <location>
        <begin position="15"/>
        <end position="230"/>
    </location>
</feature>
<dbReference type="InterPro" id="IPR036291">
    <property type="entry name" value="NAD(P)-bd_dom_sf"/>
</dbReference>
<dbReference type="CDD" id="cd05233">
    <property type="entry name" value="SDR_c"/>
    <property type="match status" value="1"/>
</dbReference>
<gene>
    <name evidence="3" type="ORF">GCM10010326_09000</name>
</gene>
<organism evidence="3 4">
    <name type="scientific">Streptomyces xanthochromogenes</name>
    <dbReference type="NCBI Taxonomy" id="67384"/>
    <lineage>
        <taxon>Bacteria</taxon>
        <taxon>Bacillati</taxon>
        <taxon>Actinomycetota</taxon>
        <taxon>Actinomycetes</taxon>
        <taxon>Kitasatosporales</taxon>
        <taxon>Streptomycetaceae</taxon>
        <taxon>Streptomyces</taxon>
    </lineage>
</organism>
<evidence type="ECO:0000313" key="4">
    <source>
        <dbReference type="Proteomes" id="UP000600946"/>
    </source>
</evidence>
<dbReference type="SUPFAM" id="SSF51735">
    <property type="entry name" value="NAD(P)-binding Rossmann-fold domains"/>
    <property type="match status" value="1"/>
</dbReference>
<evidence type="ECO:0000256" key="1">
    <source>
        <dbReference type="ARBA" id="ARBA00006484"/>
    </source>
</evidence>
<protein>
    <submittedName>
        <fullName evidence="3">Short-chain dehydrogenase</fullName>
    </submittedName>
</protein>
<dbReference type="Gene3D" id="3.40.50.720">
    <property type="entry name" value="NAD(P)-binding Rossmann-like Domain"/>
    <property type="match status" value="1"/>
</dbReference>
<dbReference type="EMBL" id="BMUU01000001">
    <property type="protein sequence ID" value="GGY18522.1"/>
    <property type="molecule type" value="Genomic_DNA"/>
</dbReference>
<dbReference type="Pfam" id="PF13561">
    <property type="entry name" value="adh_short_C2"/>
    <property type="match status" value="1"/>
</dbReference>
<dbReference type="SMART" id="SM00822">
    <property type="entry name" value="PKS_KR"/>
    <property type="match status" value="1"/>
</dbReference>
<sequence length="261" mass="27038">MNGPREGTRGSERDRVVLVTGGGGGIGSAVCRRLADHRTTLAVADRDVEAAREVALEVRSAGGRAEPFGCDLSRPDDVEDLLKSVVARFGALHGLCTVAGSIRRGDITELSPGDWRASFEDNLDSVFLACRAAVPHLASAGGGAIVTIASGWGLRAGRRAAAYCAAKAGVVMLTQAMALDHAPAGIRANCVAPGDVRTGMLEREAHQLGRPVAEFYAEAADRPLGRIGEPHEIADAVRFLLGEESSFVTGAVLTVDGGGTV</sequence>
<keyword evidence="4" id="KW-1185">Reference proteome</keyword>
<dbReference type="Proteomes" id="UP000600946">
    <property type="component" value="Unassembled WGS sequence"/>
</dbReference>
<name>A0ABQ2ZNV9_9ACTN</name>
<dbReference type="GeneID" id="96288909"/>
<dbReference type="InterPro" id="IPR057326">
    <property type="entry name" value="KR_dom"/>
</dbReference>
<evidence type="ECO:0000259" key="2">
    <source>
        <dbReference type="SMART" id="SM00822"/>
    </source>
</evidence>
<proteinExistence type="inferred from homology"/>
<dbReference type="InterPro" id="IPR002347">
    <property type="entry name" value="SDR_fam"/>
</dbReference>
<reference evidence="4" key="1">
    <citation type="journal article" date="2019" name="Int. J. Syst. Evol. Microbiol.">
        <title>The Global Catalogue of Microorganisms (GCM) 10K type strain sequencing project: providing services to taxonomists for standard genome sequencing and annotation.</title>
        <authorList>
            <consortium name="The Broad Institute Genomics Platform"/>
            <consortium name="The Broad Institute Genome Sequencing Center for Infectious Disease"/>
            <person name="Wu L."/>
            <person name="Ma J."/>
        </authorList>
    </citation>
    <scope>NUCLEOTIDE SEQUENCE [LARGE SCALE GENOMIC DNA]</scope>
    <source>
        <strain evidence="4">JCM 4594</strain>
    </source>
</reference>
<comment type="caution">
    <text evidence="3">The sequence shown here is derived from an EMBL/GenBank/DDBJ whole genome shotgun (WGS) entry which is preliminary data.</text>
</comment>
<dbReference type="PROSITE" id="PS00061">
    <property type="entry name" value="ADH_SHORT"/>
    <property type="match status" value="1"/>
</dbReference>